<organism evidence="1 2">
    <name type="scientific">Candidatus Magnetobacterium casense</name>
    <dbReference type="NCBI Taxonomy" id="1455061"/>
    <lineage>
        <taxon>Bacteria</taxon>
        <taxon>Pseudomonadati</taxon>
        <taxon>Nitrospirota</taxon>
        <taxon>Thermodesulfovibrionia</taxon>
        <taxon>Thermodesulfovibrionales</taxon>
        <taxon>Candidatus Magnetobacteriaceae</taxon>
        <taxon>Candidatus Magnetobacterium</taxon>
    </lineage>
</organism>
<evidence type="ECO:0000313" key="2">
    <source>
        <dbReference type="Proteomes" id="UP001196980"/>
    </source>
</evidence>
<dbReference type="Proteomes" id="UP001196980">
    <property type="component" value="Unassembled WGS sequence"/>
</dbReference>
<keyword evidence="2" id="KW-1185">Reference proteome</keyword>
<evidence type="ECO:0000313" key="1">
    <source>
        <dbReference type="EMBL" id="MBV6342927.1"/>
    </source>
</evidence>
<dbReference type="EMBL" id="JABXWD010000384">
    <property type="protein sequence ID" value="MBV6342927.1"/>
    <property type="molecule type" value="Genomic_DNA"/>
</dbReference>
<gene>
    <name evidence="1" type="ORF">HWQ67_15200</name>
</gene>
<accession>A0ABS6S246</accession>
<dbReference type="InterPro" id="IPR001096">
    <property type="entry name" value="Peptidase_C13"/>
</dbReference>
<comment type="caution">
    <text evidence="1">The sequence shown here is derived from an EMBL/GenBank/DDBJ whole genome shotgun (WGS) entry which is preliminary data.</text>
</comment>
<proteinExistence type="predicted"/>
<sequence>MQTSTPDTPIPTAPDKAVIVAGSGPDVRPRLWDEISLNANYAYRALNYQGFAKDAISYLSYDTELDLDNNGIADDVDGKPTNSNLKKALTEWAPGAKDVVVYLMGHGGSEKFRIGETETLSASELGQWLDTLQGKISGKLTVVYEACESGSFLSYLRSASGKNRIVFTSISSGQYANFLSGGEISFSYPFWNGVSSGESVYDSYVAGKTIIDSEHWKQTPLLDDNGNGIGSDSTDGTVAKAYTIGLGLKHAAELPTIDTVSVSINGSFGIIRAEGVTSSSTVQRVWAVIRRPDFTPGSTSTPITSMPTVENF</sequence>
<dbReference type="Pfam" id="PF01650">
    <property type="entry name" value="Peptidase_C13"/>
    <property type="match status" value="1"/>
</dbReference>
<protein>
    <submittedName>
        <fullName evidence="1">Caspase family protein</fullName>
    </submittedName>
</protein>
<name>A0ABS6S246_9BACT</name>
<dbReference type="RefSeq" id="WP_218253536.1">
    <property type="nucleotide sequence ID" value="NZ_JABXWD010000384.1"/>
</dbReference>
<reference evidence="1 2" key="1">
    <citation type="journal article" date="2020" name="J Geophys Res Biogeosci">
        <title>Magnetotaxis as an Adaptation to Enable Bacterial Shuttling of Microbial Sulfur and Sulfur Cycling Across Aquatic Oxic#Anoxic Interfaces.</title>
        <authorList>
            <person name="Li J."/>
            <person name="Liu P."/>
            <person name="Wang J."/>
            <person name="Roberts A.P."/>
            <person name="Pan Y."/>
        </authorList>
    </citation>
    <scope>NUCLEOTIDE SEQUENCE [LARGE SCALE GENOMIC DNA]</scope>
    <source>
        <strain evidence="1 2">MYR-1_YQ</strain>
    </source>
</reference>